<dbReference type="RefSeq" id="WP_138538519.1">
    <property type="nucleotide sequence ID" value="NZ_CP045429.1"/>
</dbReference>
<keyword evidence="2" id="KW-0229">DNA integration</keyword>
<proteinExistence type="inferred from homology"/>
<dbReference type="GO" id="GO:0006310">
    <property type="term" value="P:DNA recombination"/>
    <property type="evidence" value="ECO:0007669"/>
    <property type="project" value="UniProtKB-KW"/>
</dbReference>
<dbReference type="InterPro" id="IPR010998">
    <property type="entry name" value="Integrase_recombinase_N"/>
</dbReference>
<name>A0A5S3UVX3_9GAMM</name>
<evidence type="ECO:0000313" key="5">
    <source>
        <dbReference type="EMBL" id="QPB84563.1"/>
    </source>
</evidence>
<dbReference type="GO" id="GO:0015074">
    <property type="term" value="P:DNA integration"/>
    <property type="evidence" value="ECO:0007669"/>
    <property type="project" value="UniProtKB-KW"/>
</dbReference>
<keyword evidence="3" id="KW-0238">DNA-binding</keyword>
<comment type="similarity">
    <text evidence="1">Belongs to the 'phage' integrase family.</text>
</comment>
<organism evidence="5 6">
    <name type="scientific">Pseudoalteromonas rubra</name>
    <dbReference type="NCBI Taxonomy" id="43658"/>
    <lineage>
        <taxon>Bacteria</taxon>
        <taxon>Pseudomonadati</taxon>
        <taxon>Pseudomonadota</taxon>
        <taxon>Gammaproteobacteria</taxon>
        <taxon>Alteromonadales</taxon>
        <taxon>Pseudoalteromonadaceae</taxon>
        <taxon>Pseudoalteromonas</taxon>
    </lineage>
</organism>
<evidence type="ECO:0000313" key="6">
    <source>
        <dbReference type="Proteomes" id="UP000305729"/>
    </source>
</evidence>
<dbReference type="PANTHER" id="PTHR30629:SF2">
    <property type="entry name" value="PROPHAGE INTEGRASE INTS-RELATED"/>
    <property type="match status" value="1"/>
</dbReference>
<protein>
    <submittedName>
        <fullName evidence="5">Tyrosine-type recombinase/integrase</fullName>
    </submittedName>
</protein>
<dbReference type="PANTHER" id="PTHR30629">
    <property type="entry name" value="PROPHAGE INTEGRASE"/>
    <property type="match status" value="1"/>
</dbReference>
<dbReference type="InterPro" id="IPR002104">
    <property type="entry name" value="Integrase_catalytic"/>
</dbReference>
<evidence type="ECO:0000256" key="1">
    <source>
        <dbReference type="ARBA" id="ARBA00008857"/>
    </source>
</evidence>
<dbReference type="InterPro" id="IPR013762">
    <property type="entry name" value="Integrase-like_cat_sf"/>
</dbReference>
<evidence type="ECO:0000256" key="4">
    <source>
        <dbReference type="ARBA" id="ARBA00023172"/>
    </source>
</evidence>
<evidence type="ECO:0000256" key="3">
    <source>
        <dbReference type="ARBA" id="ARBA00023125"/>
    </source>
</evidence>
<dbReference type="PROSITE" id="PS51898">
    <property type="entry name" value="TYR_RECOMBINASE"/>
    <property type="match status" value="1"/>
</dbReference>
<dbReference type="Proteomes" id="UP000305729">
    <property type="component" value="Chromosome 1"/>
</dbReference>
<dbReference type="SUPFAM" id="SSF56349">
    <property type="entry name" value="DNA breaking-rejoining enzymes"/>
    <property type="match status" value="1"/>
</dbReference>
<gene>
    <name evidence="5" type="ORF">CWC22_016855</name>
</gene>
<accession>A0A5S3UVX3</accession>
<dbReference type="Pfam" id="PF00589">
    <property type="entry name" value="Phage_integrase"/>
    <property type="match status" value="1"/>
</dbReference>
<dbReference type="Gene3D" id="1.10.443.10">
    <property type="entry name" value="Intergrase catalytic core"/>
    <property type="match status" value="1"/>
</dbReference>
<dbReference type="InterPro" id="IPR050808">
    <property type="entry name" value="Phage_Integrase"/>
</dbReference>
<dbReference type="InterPro" id="IPR011010">
    <property type="entry name" value="DNA_brk_join_enz"/>
</dbReference>
<keyword evidence="4" id="KW-0233">DNA recombination</keyword>
<dbReference type="GO" id="GO:0003677">
    <property type="term" value="F:DNA binding"/>
    <property type="evidence" value="ECO:0007669"/>
    <property type="project" value="UniProtKB-KW"/>
</dbReference>
<dbReference type="Gene3D" id="1.10.150.130">
    <property type="match status" value="1"/>
</dbReference>
<dbReference type="EMBL" id="CP045429">
    <property type="protein sequence ID" value="QPB84563.1"/>
    <property type="molecule type" value="Genomic_DNA"/>
</dbReference>
<dbReference type="AlphaFoldDB" id="A0A5S3UVX3"/>
<reference evidence="5 6" key="1">
    <citation type="submission" date="2019-10" db="EMBL/GenBank/DDBJ databases">
        <title>Pseudoalteromonas rubra S4059.</title>
        <authorList>
            <person name="Paulsen S."/>
            <person name="Wang X."/>
        </authorList>
    </citation>
    <scope>NUCLEOTIDE SEQUENCE [LARGE SCALE GENOMIC DNA]</scope>
    <source>
        <strain evidence="5 6">S4059</strain>
    </source>
</reference>
<sequence length="277" mass="31871">MQNFYKKHISKAIEATPIANLDGTHIDYLVDSILAKANKSYSYNATSAKALGVMKKICNRAVKYGQLSHSVLELFSPREVGYKDIPKSRAFTKPEIKQLIQALQNQPECERVNVIAVCLLLVLGKRKIELIKSVWKDICFNEREWLVEKTKTGADIVIPFSPLVKGWLEELKELSMGESHLFPKRQETAKAKHISESTLNGFLERALSELKIEVHDLRRTTRTTLRALDIPVDVAESYINHKQKAYRYNFYHRLPERKRACKKLSKLIKKYLTNKDG</sequence>
<evidence type="ECO:0000256" key="2">
    <source>
        <dbReference type="ARBA" id="ARBA00022908"/>
    </source>
</evidence>